<dbReference type="EMBL" id="CP000116">
    <property type="protein sequence ID" value="AAZ98217.1"/>
    <property type="molecule type" value="Genomic_DNA"/>
</dbReference>
<organism evidence="2 3">
    <name type="scientific">Thiobacillus denitrificans (strain ATCC 25259 / T1)</name>
    <dbReference type="NCBI Taxonomy" id="292415"/>
    <lineage>
        <taxon>Bacteria</taxon>
        <taxon>Pseudomonadati</taxon>
        <taxon>Pseudomonadota</taxon>
        <taxon>Betaproteobacteria</taxon>
        <taxon>Nitrosomonadales</taxon>
        <taxon>Thiobacillaceae</taxon>
        <taxon>Thiobacillus</taxon>
    </lineage>
</organism>
<dbReference type="KEGG" id="tbd:Tbd_2264"/>
<dbReference type="GO" id="GO:0071949">
    <property type="term" value="F:FAD binding"/>
    <property type="evidence" value="ECO:0007669"/>
    <property type="project" value="InterPro"/>
</dbReference>
<evidence type="ECO:0000313" key="2">
    <source>
        <dbReference type="EMBL" id="AAZ98217.1"/>
    </source>
</evidence>
<dbReference type="Gene3D" id="3.30.70.100">
    <property type="match status" value="1"/>
</dbReference>
<dbReference type="SMART" id="SM01034">
    <property type="entry name" value="BLUF"/>
    <property type="match status" value="1"/>
</dbReference>
<dbReference type="Proteomes" id="UP000008291">
    <property type="component" value="Chromosome"/>
</dbReference>
<dbReference type="AlphaFoldDB" id="Q3SGN0"/>
<dbReference type="HOGENOM" id="CLU_097099_3_1_4"/>
<accession>Q3SGN0</accession>
<protein>
    <recommendedName>
        <fullName evidence="1">BLUF domain-containing protein</fullName>
    </recommendedName>
</protein>
<dbReference type="InterPro" id="IPR007024">
    <property type="entry name" value="BLUF_domain"/>
</dbReference>
<feature type="domain" description="BLUF" evidence="1">
    <location>
        <begin position="4"/>
        <end position="95"/>
    </location>
</feature>
<gene>
    <name evidence="2" type="ordered locus">Tbd_2264</name>
</gene>
<dbReference type="OrthoDB" id="557705at2"/>
<reference evidence="2 3" key="1">
    <citation type="journal article" date="2006" name="J. Bacteriol.">
        <title>The genome sequence of the obligately chemolithoautotrophic, facultatively anaerobic bacterium Thiobacillus denitrificans.</title>
        <authorList>
            <person name="Beller H.R."/>
            <person name="Chain P.S."/>
            <person name="Letain T.E."/>
            <person name="Chakicherla A."/>
            <person name="Larimer F.W."/>
            <person name="Richardson P.M."/>
            <person name="Coleman M.A."/>
            <person name="Wood A.P."/>
            <person name="Kelly D.P."/>
        </authorList>
    </citation>
    <scope>NUCLEOTIDE SEQUENCE [LARGE SCALE GENOMIC DNA]</scope>
    <source>
        <strain evidence="2 3">ATCC 25259</strain>
    </source>
</reference>
<dbReference type="InterPro" id="IPR036046">
    <property type="entry name" value="Acylphosphatase-like_dom_sf"/>
</dbReference>
<name>Q3SGN0_THIDA</name>
<dbReference type="SUPFAM" id="SSF54975">
    <property type="entry name" value="Acylphosphatase/BLUF domain-like"/>
    <property type="match status" value="1"/>
</dbReference>
<evidence type="ECO:0000313" key="3">
    <source>
        <dbReference type="Proteomes" id="UP000008291"/>
    </source>
</evidence>
<dbReference type="Pfam" id="PF04940">
    <property type="entry name" value="BLUF"/>
    <property type="match status" value="1"/>
</dbReference>
<dbReference type="PROSITE" id="PS50925">
    <property type="entry name" value="BLUF"/>
    <property type="match status" value="1"/>
</dbReference>
<dbReference type="GO" id="GO:0009882">
    <property type="term" value="F:blue light photoreceptor activity"/>
    <property type="evidence" value="ECO:0007669"/>
    <property type="project" value="InterPro"/>
</dbReference>
<proteinExistence type="predicted"/>
<dbReference type="STRING" id="292415.Tbd_2264"/>
<evidence type="ECO:0000259" key="1">
    <source>
        <dbReference type="PROSITE" id="PS50925"/>
    </source>
</evidence>
<keyword evidence="3" id="KW-1185">Reference proteome</keyword>
<dbReference type="RefSeq" id="WP_011312776.1">
    <property type="nucleotide sequence ID" value="NC_007404.1"/>
</dbReference>
<sequence length="141" mass="14965">MTERRELLYLSALAGGVSPACVGGIVRHARSRNVGRGIRSVLVFDGWRFCQYFSGSAGALETLAQRLQADARHADFTLLHTGPPSGAPLVALPLVFALCYDAGLDAVAAARGAEALDAFRRLLPQLDASTAEPLLKRVSGF</sequence>